<organism evidence="1 2">
    <name type="scientific">Actinokineospora guangxiensis</name>
    <dbReference type="NCBI Taxonomy" id="1490288"/>
    <lineage>
        <taxon>Bacteria</taxon>
        <taxon>Bacillati</taxon>
        <taxon>Actinomycetota</taxon>
        <taxon>Actinomycetes</taxon>
        <taxon>Pseudonocardiales</taxon>
        <taxon>Pseudonocardiaceae</taxon>
        <taxon>Actinokineospora</taxon>
    </lineage>
</organism>
<dbReference type="EMBL" id="JBHSKF010000013">
    <property type="protein sequence ID" value="MFC5289906.1"/>
    <property type="molecule type" value="Genomic_DNA"/>
</dbReference>
<sequence length="147" mass="16329">MIVTASLSTGIARTTRGLQESIDLMDHILAIEHKNWETILCIGDVEFRTSKGGGPYPNHQVRVSVKPSSGYAAINYMDHDDAEMVVANSYNPDRPLPDVSLVFNGESGTVFPRTAAILIGDARKALIEWLNTRRRPASIAWRPFDIY</sequence>
<proteinExistence type="predicted"/>
<evidence type="ECO:0000313" key="2">
    <source>
        <dbReference type="Proteomes" id="UP001596157"/>
    </source>
</evidence>
<evidence type="ECO:0000313" key="1">
    <source>
        <dbReference type="EMBL" id="MFC5289906.1"/>
    </source>
</evidence>
<name>A0ABW0EUM9_9PSEU</name>
<comment type="caution">
    <text evidence="1">The sequence shown here is derived from an EMBL/GenBank/DDBJ whole genome shotgun (WGS) entry which is preliminary data.</text>
</comment>
<dbReference type="RefSeq" id="WP_378249775.1">
    <property type="nucleotide sequence ID" value="NZ_JBHSKF010000013.1"/>
</dbReference>
<dbReference type="InterPro" id="IPR025680">
    <property type="entry name" value="DddI"/>
</dbReference>
<gene>
    <name evidence="1" type="ORF">ACFPM7_22860</name>
</gene>
<dbReference type="Proteomes" id="UP001596157">
    <property type="component" value="Unassembled WGS sequence"/>
</dbReference>
<protein>
    <submittedName>
        <fullName evidence="1">Imm1 family immunity protein</fullName>
    </submittedName>
</protein>
<accession>A0ABW0EUM9</accession>
<dbReference type="Pfam" id="PF14430">
    <property type="entry name" value="Imm1"/>
    <property type="match status" value="1"/>
</dbReference>
<reference evidence="2" key="1">
    <citation type="journal article" date="2019" name="Int. J. Syst. Evol. Microbiol.">
        <title>The Global Catalogue of Microorganisms (GCM) 10K type strain sequencing project: providing services to taxonomists for standard genome sequencing and annotation.</title>
        <authorList>
            <consortium name="The Broad Institute Genomics Platform"/>
            <consortium name="The Broad Institute Genome Sequencing Center for Infectious Disease"/>
            <person name="Wu L."/>
            <person name="Ma J."/>
        </authorList>
    </citation>
    <scope>NUCLEOTIDE SEQUENCE [LARGE SCALE GENOMIC DNA]</scope>
    <source>
        <strain evidence="2">CCUG 59778</strain>
    </source>
</reference>
<keyword evidence="2" id="KW-1185">Reference proteome</keyword>